<feature type="compositionally biased region" description="Acidic residues" evidence="2">
    <location>
        <begin position="166"/>
        <end position="176"/>
    </location>
</feature>
<proteinExistence type="predicted"/>
<protein>
    <submittedName>
        <fullName evidence="3">Uncharacterized protein</fullName>
    </submittedName>
</protein>
<feature type="region of interest" description="Disordered" evidence="2">
    <location>
        <begin position="444"/>
        <end position="470"/>
    </location>
</feature>
<sequence length="470" mass="50668">MPTMYLKSSFAFSQGQADFSPHHLNDIIGSVERKKQKLEEDIAQYIRDKQSELQAFELKTMLGVPEHNTTAATSATMGTQIQPLCNVDSNTAVPRTVHADGETDQTEQPAPELEKDAKASKQTWVHKRDQELLGFTTPSFLPLLDASGSQPPKKKAPRSKNTDAKDETEEPTTTEDENMRSSSTHIKSSTLISQEHIKQTQGIGKDLDPTETVGSEESARDGGHKKKKGAETEIKVKSSSRGRKSSLRRQATPKLPGLRRKRVSLVINDQIVHPSDNVQDRAYILPQSDTTCASPKHADLSEALTIINADPKLDTTAQAAETDVLITSTTSPPQLQFEPPQTATQSYLDEIDLGNGMGPMSAEEIGTMAAAGDDDDPAPLSTYVGGLSGSGVDDVDQTGSYGYPSSLGASYMESYMASRPLSVRIAAAEKAELDAEEVKKLIGDDDADADVHGGVEAGEEEEIMGSLEGI</sequence>
<dbReference type="AlphaFoldDB" id="A0A8E2J9M2"/>
<keyword evidence="1" id="KW-0175">Coiled coil</keyword>
<evidence type="ECO:0000313" key="4">
    <source>
        <dbReference type="Proteomes" id="UP000250266"/>
    </source>
</evidence>
<gene>
    <name evidence="3" type="ORF">K432DRAFT_447231</name>
</gene>
<evidence type="ECO:0000313" key="3">
    <source>
        <dbReference type="EMBL" id="OCK74549.1"/>
    </source>
</evidence>
<feature type="region of interest" description="Disordered" evidence="2">
    <location>
        <begin position="99"/>
        <end position="124"/>
    </location>
</feature>
<feature type="coiled-coil region" evidence="1">
    <location>
        <begin position="28"/>
        <end position="55"/>
    </location>
</feature>
<keyword evidence="4" id="KW-1185">Reference proteome</keyword>
<feature type="compositionally biased region" description="Polar residues" evidence="2">
    <location>
        <begin position="180"/>
        <end position="193"/>
    </location>
</feature>
<feature type="compositionally biased region" description="Basic and acidic residues" evidence="2">
    <location>
        <begin position="444"/>
        <end position="453"/>
    </location>
</feature>
<dbReference type="Proteomes" id="UP000250266">
    <property type="component" value="Unassembled WGS sequence"/>
</dbReference>
<reference evidence="3 4" key="1">
    <citation type="journal article" date="2016" name="Nat. Commun.">
        <title>Ectomycorrhizal ecology is imprinted in the genome of the dominant symbiotic fungus Cenococcum geophilum.</title>
        <authorList>
            <consortium name="DOE Joint Genome Institute"/>
            <person name="Peter M."/>
            <person name="Kohler A."/>
            <person name="Ohm R.A."/>
            <person name="Kuo A."/>
            <person name="Krutzmann J."/>
            <person name="Morin E."/>
            <person name="Arend M."/>
            <person name="Barry K.W."/>
            <person name="Binder M."/>
            <person name="Choi C."/>
            <person name="Clum A."/>
            <person name="Copeland A."/>
            <person name="Grisel N."/>
            <person name="Haridas S."/>
            <person name="Kipfer T."/>
            <person name="LaButti K."/>
            <person name="Lindquist E."/>
            <person name="Lipzen A."/>
            <person name="Maire R."/>
            <person name="Meier B."/>
            <person name="Mihaltcheva S."/>
            <person name="Molinier V."/>
            <person name="Murat C."/>
            <person name="Poggeler S."/>
            <person name="Quandt C.A."/>
            <person name="Sperisen C."/>
            <person name="Tritt A."/>
            <person name="Tisserant E."/>
            <person name="Crous P.W."/>
            <person name="Henrissat B."/>
            <person name="Nehls U."/>
            <person name="Egli S."/>
            <person name="Spatafora J.W."/>
            <person name="Grigoriev I.V."/>
            <person name="Martin F.M."/>
        </authorList>
    </citation>
    <scope>NUCLEOTIDE SEQUENCE [LARGE SCALE GENOMIC DNA]</scope>
    <source>
        <strain evidence="3 4">CBS 459.81</strain>
    </source>
</reference>
<organism evidence="3 4">
    <name type="scientific">Lepidopterella palustris CBS 459.81</name>
    <dbReference type="NCBI Taxonomy" id="1314670"/>
    <lineage>
        <taxon>Eukaryota</taxon>
        <taxon>Fungi</taxon>
        <taxon>Dikarya</taxon>
        <taxon>Ascomycota</taxon>
        <taxon>Pezizomycotina</taxon>
        <taxon>Dothideomycetes</taxon>
        <taxon>Pleosporomycetidae</taxon>
        <taxon>Mytilinidiales</taxon>
        <taxon>Argynnaceae</taxon>
        <taxon>Lepidopterella</taxon>
    </lineage>
</organism>
<name>A0A8E2J9M2_9PEZI</name>
<evidence type="ECO:0000256" key="1">
    <source>
        <dbReference type="SAM" id="Coils"/>
    </source>
</evidence>
<accession>A0A8E2J9M2</accession>
<dbReference type="EMBL" id="KV745456">
    <property type="protein sequence ID" value="OCK74549.1"/>
    <property type="molecule type" value="Genomic_DNA"/>
</dbReference>
<dbReference type="OrthoDB" id="5326588at2759"/>
<feature type="compositionally biased region" description="Basic residues" evidence="2">
    <location>
        <begin position="238"/>
        <end position="247"/>
    </location>
</feature>
<evidence type="ECO:0000256" key="2">
    <source>
        <dbReference type="SAM" id="MobiDB-lite"/>
    </source>
</evidence>
<feature type="region of interest" description="Disordered" evidence="2">
    <location>
        <begin position="142"/>
        <end position="258"/>
    </location>
</feature>